<organism evidence="1 2">
    <name type="scientific">Colletotrichum kahawae</name>
    <name type="common">Coffee berry disease fungus</name>
    <dbReference type="NCBI Taxonomy" id="34407"/>
    <lineage>
        <taxon>Eukaryota</taxon>
        <taxon>Fungi</taxon>
        <taxon>Dikarya</taxon>
        <taxon>Ascomycota</taxon>
        <taxon>Pezizomycotina</taxon>
        <taxon>Sordariomycetes</taxon>
        <taxon>Hypocreomycetidae</taxon>
        <taxon>Glomerellales</taxon>
        <taxon>Glomerellaceae</taxon>
        <taxon>Colletotrichum</taxon>
        <taxon>Colletotrichum gloeosporioides species complex</taxon>
    </lineage>
</organism>
<name>A0AAD9Y8B2_COLKA</name>
<sequence length="30" mass="3373">MKQLPEYCFKRGLVLATLTDESAQPCIGLF</sequence>
<protein>
    <submittedName>
        <fullName evidence="1">Uncharacterized protein</fullName>
    </submittedName>
</protein>
<dbReference type="Proteomes" id="UP001281614">
    <property type="component" value="Unassembled WGS sequence"/>
</dbReference>
<accession>A0AAD9Y8B2</accession>
<dbReference type="AlphaFoldDB" id="A0AAD9Y8B2"/>
<comment type="caution">
    <text evidence="1">The sequence shown here is derived from an EMBL/GenBank/DDBJ whole genome shotgun (WGS) entry which is preliminary data.</text>
</comment>
<reference evidence="1" key="1">
    <citation type="submission" date="2023-02" db="EMBL/GenBank/DDBJ databases">
        <title>Colletotrichum kahawae CIFC_Que2 genome sequencing and assembly.</title>
        <authorList>
            <person name="Baroncelli R."/>
        </authorList>
    </citation>
    <scope>NUCLEOTIDE SEQUENCE</scope>
    <source>
        <strain evidence="1">CIFC_Que2</strain>
    </source>
</reference>
<evidence type="ECO:0000313" key="1">
    <source>
        <dbReference type="EMBL" id="KAK2740619.1"/>
    </source>
</evidence>
<proteinExistence type="predicted"/>
<gene>
    <name evidence="1" type="ORF">CKAH01_18565</name>
</gene>
<keyword evidence="2" id="KW-1185">Reference proteome</keyword>
<evidence type="ECO:0000313" key="2">
    <source>
        <dbReference type="Proteomes" id="UP001281614"/>
    </source>
</evidence>
<dbReference type="EMBL" id="VYYT01000347">
    <property type="protein sequence ID" value="KAK2740619.1"/>
    <property type="molecule type" value="Genomic_DNA"/>
</dbReference>